<keyword evidence="6 7" id="KW-0472">Membrane</keyword>
<evidence type="ECO:0000313" key="10">
    <source>
        <dbReference type="Proteomes" id="UP000030008"/>
    </source>
</evidence>
<keyword evidence="2 7" id="KW-0812">Transmembrane</keyword>
<feature type="transmembrane region" description="Helical" evidence="7">
    <location>
        <begin position="166"/>
        <end position="186"/>
    </location>
</feature>
<evidence type="ECO:0000256" key="5">
    <source>
        <dbReference type="ARBA" id="ARBA00022989"/>
    </source>
</evidence>
<dbReference type="GO" id="GO:0016887">
    <property type="term" value="F:ATP hydrolysis activity"/>
    <property type="evidence" value="ECO:0007669"/>
    <property type="project" value="InterPro"/>
</dbReference>
<evidence type="ECO:0000256" key="4">
    <source>
        <dbReference type="ARBA" id="ARBA00022840"/>
    </source>
</evidence>
<dbReference type="InterPro" id="IPR036640">
    <property type="entry name" value="ABC1_TM_sf"/>
</dbReference>
<dbReference type="Gene3D" id="1.20.1560.10">
    <property type="entry name" value="ABC transporter type 1, transmembrane domain"/>
    <property type="match status" value="1"/>
</dbReference>
<dbReference type="PANTHER" id="PTHR24221">
    <property type="entry name" value="ATP-BINDING CASSETTE SUB-FAMILY B"/>
    <property type="match status" value="1"/>
</dbReference>
<proteinExistence type="predicted"/>
<evidence type="ECO:0000256" key="2">
    <source>
        <dbReference type="ARBA" id="ARBA00022692"/>
    </source>
</evidence>
<dbReference type="GO" id="GO:0005524">
    <property type="term" value="F:ATP binding"/>
    <property type="evidence" value="ECO:0007669"/>
    <property type="project" value="UniProtKB-KW"/>
</dbReference>
<dbReference type="SMART" id="SM00382">
    <property type="entry name" value="AAA"/>
    <property type="match status" value="1"/>
</dbReference>
<dbReference type="AlphaFoldDB" id="A0A099I3J2"/>
<evidence type="ECO:0000256" key="3">
    <source>
        <dbReference type="ARBA" id="ARBA00022741"/>
    </source>
</evidence>
<dbReference type="SUPFAM" id="SSF52540">
    <property type="entry name" value="P-loop containing nucleoside triphosphate hydrolases"/>
    <property type="match status" value="1"/>
</dbReference>
<comment type="subcellular location">
    <subcellularLocation>
        <location evidence="1">Cell membrane</location>
        <topology evidence="1">Multi-pass membrane protein</topology>
    </subcellularLocation>
</comment>
<dbReference type="InterPro" id="IPR027417">
    <property type="entry name" value="P-loop_NTPase"/>
</dbReference>
<dbReference type="Gene3D" id="3.40.50.300">
    <property type="entry name" value="P-loop containing nucleotide triphosphate hydrolases"/>
    <property type="match status" value="1"/>
</dbReference>
<dbReference type="PROSITE" id="PS50893">
    <property type="entry name" value="ABC_TRANSPORTER_2"/>
    <property type="match status" value="1"/>
</dbReference>
<sequence length="603" mass="68410">MKKTIPGNMLYLLNILWKIDRSTFWSMQLHILLGAIVPFISVLIPSVIINLLLKERSLSTFVFVLGGLLLVYGILQGLVSYLNEYNAFAFIKSRGLYFVRNVYLGRAHLDYAMLENEEYKKILEDAVEAIESNNSGQEGMFHDFIIFATSLLGLILYALASFGLSIWYVLGLLLLVVLQYALFSIARHYEYSHRSELDGYLIETRYLNQIAYDTAAGKDIRLYQLQDWINDKFEHVNRLIARIRARDYSAYMLVDTLGVLLDFVRDVACYAFLINRLIAGMAIDEFVFYLGIISGFSLWFKKVEESYARMSVNNVLINRMRTALHMKNRMHHGSGVKLDQKEITITFDHVSFSYPNQDRNILDDVSFTLHAGQKLALVGANGAGKSTIVKLILGFYTPSAGSIYINGTDICELDLDDLYTHITGIFQDAVMLSYSIAENVSMQDITDTDLQRVKDCLKRSGLWEFIFALPQQELTHIGKDIEEDGIQLSGGQKQKLFMARALYRDFGCLLLDEPTAALDALAEKALYESYHELTQGTSSLFISHRLSSTKFCDEILVLDQGHIIERGSHEELLGKQGIYAAMFQAQSQYYEEEGDGCECMAGN</sequence>
<evidence type="ECO:0000313" key="9">
    <source>
        <dbReference type="EMBL" id="KGJ52161.1"/>
    </source>
</evidence>
<dbReference type="InterPro" id="IPR003593">
    <property type="entry name" value="AAA+_ATPase"/>
</dbReference>
<dbReference type="RefSeq" id="WP_044906628.1">
    <property type="nucleotide sequence ID" value="NZ_JQIF01000078.1"/>
</dbReference>
<feature type="domain" description="ABC transporter" evidence="8">
    <location>
        <begin position="345"/>
        <end position="585"/>
    </location>
</feature>
<keyword evidence="3" id="KW-0547">Nucleotide-binding</keyword>
<feature type="transmembrane region" description="Helical" evidence="7">
    <location>
        <begin position="277"/>
        <end position="300"/>
    </location>
</feature>
<comment type="caution">
    <text evidence="9">The sequence shown here is derived from an EMBL/GenBank/DDBJ whole genome shotgun (WGS) entry which is preliminary data.</text>
</comment>
<dbReference type="InterPro" id="IPR039421">
    <property type="entry name" value="Type_1_exporter"/>
</dbReference>
<dbReference type="Pfam" id="PF00005">
    <property type="entry name" value="ABC_tran"/>
    <property type="match status" value="1"/>
</dbReference>
<evidence type="ECO:0000256" key="7">
    <source>
        <dbReference type="SAM" id="Phobius"/>
    </source>
</evidence>
<name>A0A099I3J2_CLOIN</name>
<dbReference type="PROSITE" id="PS00211">
    <property type="entry name" value="ABC_TRANSPORTER_1"/>
    <property type="match status" value="1"/>
</dbReference>
<dbReference type="Proteomes" id="UP000030008">
    <property type="component" value="Unassembled WGS sequence"/>
</dbReference>
<dbReference type="GO" id="GO:0034040">
    <property type="term" value="F:ATPase-coupled lipid transmembrane transporter activity"/>
    <property type="evidence" value="ECO:0007669"/>
    <property type="project" value="TreeGrafter"/>
</dbReference>
<keyword evidence="5 7" id="KW-1133">Transmembrane helix</keyword>
<dbReference type="PANTHER" id="PTHR24221:SF646">
    <property type="entry name" value="HAEMOLYSIN SECRETION ATP-BINDING PROTEIN"/>
    <property type="match status" value="1"/>
</dbReference>
<dbReference type="GO" id="GO:0005886">
    <property type="term" value="C:plasma membrane"/>
    <property type="evidence" value="ECO:0007669"/>
    <property type="project" value="UniProtKB-SubCell"/>
</dbReference>
<dbReference type="SUPFAM" id="SSF90123">
    <property type="entry name" value="ABC transporter transmembrane region"/>
    <property type="match status" value="1"/>
</dbReference>
<protein>
    <submittedName>
        <fullName evidence="9">ABC transporter permease</fullName>
    </submittedName>
</protein>
<gene>
    <name evidence="9" type="ORF">CIAN88_16020</name>
</gene>
<feature type="transmembrane region" description="Helical" evidence="7">
    <location>
        <begin position="31"/>
        <end position="53"/>
    </location>
</feature>
<dbReference type="InterPro" id="IPR003439">
    <property type="entry name" value="ABC_transporter-like_ATP-bd"/>
</dbReference>
<dbReference type="EMBL" id="JQIF01000078">
    <property type="protein sequence ID" value="KGJ52161.1"/>
    <property type="molecule type" value="Genomic_DNA"/>
</dbReference>
<feature type="transmembrane region" description="Helical" evidence="7">
    <location>
        <begin position="59"/>
        <end position="82"/>
    </location>
</feature>
<evidence type="ECO:0000256" key="1">
    <source>
        <dbReference type="ARBA" id="ARBA00004651"/>
    </source>
</evidence>
<evidence type="ECO:0000259" key="8">
    <source>
        <dbReference type="PROSITE" id="PS50893"/>
    </source>
</evidence>
<accession>A0A099I3J2</accession>
<dbReference type="InterPro" id="IPR017871">
    <property type="entry name" value="ABC_transporter-like_CS"/>
</dbReference>
<reference evidence="9 10" key="1">
    <citation type="submission" date="2014-08" db="EMBL/GenBank/DDBJ databases">
        <title>Clostridium innocuum, an unnegligible vancomycin-resistant pathogen causing extra-intestinal infections.</title>
        <authorList>
            <person name="Feng Y."/>
            <person name="Chiu C.-H."/>
        </authorList>
    </citation>
    <scope>NUCLEOTIDE SEQUENCE [LARGE SCALE GENOMIC DNA]</scope>
    <source>
        <strain evidence="9 10">AN88</strain>
    </source>
</reference>
<keyword evidence="4" id="KW-0067">ATP-binding</keyword>
<organism evidence="9 10">
    <name type="scientific">Clostridium innocuum</name>
    <dbReference type="NCBI Taxonomy" id="1522"/>
    <lineage>
        <taxon>Bacteria</taxon>
        <taxon>Bacillati</taxon>
        <taxon>Bacillota</taxon>
        <taxon>Clostridia</taxon>
        <taxon>Eubacteriales</taxon>
        <taxon>Clostridiaceae</taxon>
        <taxon>Clostridium</taxon>
    </lineage>
</organism>
<evidence type="ECO:0000256" key="6">
    <source>
        <dbReference type="ARBA" id="ARBA00023136"/>
    </source>
</evidence>